<reference evidence="1 2" key="1">
    <citation type="submission" date="2021-12" db="EMBL/GenBank/DDBJ databases">
        <title>Genome sequencing of bacteria with rrn-lacking chromosome and rrn-plasmid.</title>
        <authorList>
            <person name="Anda M."/>
            <person name="Iwasaki W."/>
        </authorList>
    </citation>
    <scope>NUCLEOTIDE SEQUENCE [LARGE SCALE GENOMIC DNA]</scope>
    <source>
        <strain evidence="1 2">NBRC 15940</strain>
    </source>
</reference>
<name>A0AAN4VXH0_9BACT</name>
<keyword evidence="2" id="KW-1185">Reference proteome</keyword>
<organism evidence="1 2">
    <name type="scientific">Persicobacter diffluens</name>
    <dbReference type="NCBI Taxonomy" id="981"/>
    <lineage>
        <taxon>Bacteria</taxon>
        <taxon>Pseudomonadati</taxon>
        <taxon>Bacteroidota</taxon>
        <taxon>Cytophagia</taxon>
        <taxon>Cytophagales</taxon>
        <taxon>Persicobacteraceae</taxon>
        <taxon>Persicobacter</taxon>
    </lineage>
</organism>
<dbReference type="SUPFAM" id="SSF81901">
    <property type="entry name" value="HCP-like"/>
    <property type="match status" value="1"/>
</dbReference>
<evidence type="ECO:0000313" key="2">
    <source>
        <dbReference type="Proteomes" id="UP001310022"/>
    </source>
</evidence>
<dbReference type="EMBL" id="BQKE01000001">
    <property type="protein sequence ID" value="GJM60692.1"/>
    <property type="molecule type" value="Genomic_DNA"/>
</dbReference>
<dbReference type="Proteomes" id="UP001310022">
    <property type="component" value="Unassembled WGS sequence"/>
</dbReference>
<evidence type="ECO:0008006" key="3">
    <source>
        <dbReference type="Google" id="ProtNLM"/>
    </source>
</evidence>
<dbReference type="InterPro" id="IPR011990">
    <property type="entry name" value="TPR-like_helical_dom_sf"/>
</dbReference>
<sequence length="89" mass="10187">MALQWNVYALKDQQATISKAQQAFVQQQYEDCLQLSQQALSEGDNDEAQLLEGLSYWYLGKKKSAEKSLKKAEKMGNLKACQILKSWKQ</sequence>
<dbReference type="AlphaFoldDB" id="A0AAN4VXH0"/>
<proteinExistence type="predicted"/>
<comment type="caution">
    <text evidence="1">The sequence shown here is derived from an EMBL/GenBank/DDBJ whole genome shotgun (WGS) entry which is preliminary data.</text>
</comment>
<dbReference type="Gene3D" id="1.25.40.10">
    <property type="entry name" value="Tetratricopeptide repeat domain"/>
    <property type="match status" value="1"/>
</dbReference>
<accession>A0AAN4VXH0</accession>
<protein>
    <recommendedName>
        <fullName evidence="3">Sel1 repeat family protein</fullName>
    </recommendedName>
</protein>
<evidence type="ECO:0000313" key="1">
    <source>
        <dbReference type="EMBL" id="GJM60692.1"/>
    </source>
</evidence>
<gene>
    <name evidence="1" type="ORF">PEDI_12440</name>
</gene>